<dbReference type="PROSITE" id="PS51257">
    <property type="entry name" value="PROKAR_LIPOPROTEIN"/>
    <property type="match status" value="1"/>
</dbReference>
<evidence type="ECO:0000313" key="1">
    <source>
        <dbReference type="EMBL" id="SIT54497.1"/>
    </source>
</evidence>
<dbReference type="STRING" id="1631249.BQ8794_160101"/>
<reference evidence="2" key="1">
    <citation type="submission" date="2017-01" db="EMBL/GenBank/DDBJ databases">
        <authorList>
            <person name="Brunel B."/>
        </authorList>
    </citation>
    <scope>NUCLEOTIDE SEQUENCE [LARGE SCALE GENOMIC DNA]</scope>
</reference>
<dbReference type="AlphaFoldDB" id="A0A1R3V3Q0"/>
<name>A0A1R3V3Q0_9HYPH</name>
<keyword evidence="2" id="KW-1185">Reference proteome</keyword>
<dbReference type="Proteomes" id="UP000188388">
    <property type="component" value="Unassembled WGS sequence"/>
</dbReference>
<protein>
    <submittedName>
        <fullName evidence="1">Uncharacterized protein</fullName>
    </submittedName>
</protein>
<organism evidence="1 2">
    <name type="scientific">Mesorhizobium prunaredense</name>
    <dbReference type="NCBI Taxonomy" id="1631249"/>
    <lineage>
        <taxon>Bacteria</taxon>
        <taxon>Pseudomonadati</taxon>
        <taxon>Pseudomonadota</taxon>
        <taxon>Alphaproteobacteria</taxon>
        <taxon>Hyphomicrobiales</taxon>
        <taxon>Phyllobacteriaceae</taxon>
        <taxon>Mesorhizobium</taxon>
    </lineage>
</organism>
<accession>A0A1R3V3Q0</accession>
<evidence type="ECO:0000313" key="2">
    <source>
        <dbReference type="Proteomes" id="UP000188388"/>
    </source>
</evidence>
<sequence>MTRLERQGSPYQSFSWVLGGCLAGKTKANIPLLATSLFWQMNRTATSDPFRARSLVCSLPKANLALLALASSRSA</sequence>
<dbReference type="EMBL" id="FTPD01000008">
    <property type="protein sequence ID" value="SIT54497.1"/>
    <property type="molecule type" value="Genomic_DNA"/>
</dbReference>
<proteinExistence type="predicted"/>
<gene>
    <name evidence="1" type="ORF">BQ8794_160101</name>
</gene>